<evidence type="ECO:0000313" key="13">
    <source>
        <dbReference type="Proteomes" id="UP000245207"/>
    </source>
</evidence>
<organism evidence="12 13">
    <name type="scientific">Artemisia annua</name>
    <name type="common">Sweet wormwood</name>
    <dbReference type="NCBI Taxonomy" id="35608"/>
    <lineage>
        <taxon>Eukaryota</taxon>
        <taxon>Viridiplantae</taxon>
        <taxon>Streptophyta</taxon>
        <taxon>Embryophyta</taxon>
        <taxon>Tracheophyta</taxon>
        <taxon>Spermatophyta</taxon>
        <taxon>Magnoliopsida</taxon>
        <taxon>eudicotyledons</taxon>
        <taxon>Gunneridae</taxon>
        <taxon>Pentapetalae</taxon>
        <taxon>asterids</taxon>
        <taxon>campanulids</taxon>
        <taxon>Asterales</taxon>
        <taxon>Asteraceae</taxon>
        <taxon>Asteroideae</taxon>
        <taxon>Anthemideae</taxon>
        <taxon>Artemisiinae</taxon>
        <taxon>Artemisia</taxon>
    </lineage>
</organism>
<dbReference type="Proteomes" id="UP000245207">
    <property type="component" value="Unassembled WGS sequence"/>
</dbReference>
<dbReference type="EMBL" id="PKPP01008142">
    <property type="protein sequence ID" value="PWA51489.1"/>
    <property type="molecule type" value="Genomic_DNA"/>
</dbReference>
<reference evidence="12 13" key="1">
    <citation type="journal article" date="2018" name="Mol. Plant">
        <title>The genome of Artemisia annua provides insight into the evolution of Asteraceae family and artemisinin biosynthesis.</title>
        <authorList>
            <person name="Shen Q."/>
            <person name="Zhang L."/>
            <person name="Liao Z."/>
            <person name="Wang S."/>
            <person name="Yan T."/>
            <person name="Shi P."/>
            <person name="Liu M."/>
            <person name="Fu X."/>
            <person name="Pan Q."/>
            <person name="Wang Y."/>
            <person name="Lv Z."/>
            <person name="Lu X."/>
            <person name="Zhang F."/>
            <person name="Jiang W."/>
            <person name="Ma Y."/>
            <person name="Chen M."/>
            <person name="Hao X."/>
            <person name="Li L."/>
            <person name="Tang Y."/>
            <person name="Lv G."/>
            <person name="Zhou Y."/>
            <person name="Sun X."/>
            <person name="Brodelius P.E."/>
            <person name="Rose J.K.C."/>
            <person name="Tang K."/>
        </authorList>
    </citation>
    <scope>NUCLEOTIDE SEQUENCE [LARGE SCALE GENOMIC DNA]</scope>
    <source>
        <strain evidence="13">cv. Huhao1</strain>
        <tissue evidence="12">Leaf</tissue>
    </source>
</reference>
<dbReference type="InterPro" id="IPR044711">
    <property type="entry name" value="EC11-15"/>
</dbReference>
<dbReference type="GO" id="GO:2000008">
    <property type="term" value="P:regulation of protein localization to cell surface"/>
    <property type="evidence" value="ECO:0007669"/>
    <property type="project" value="UniProtKB-ARBA"/>
</dbReference>
<evidence type="ECO:0000313" key="12">
    <source>
        <dbReference type="EMBL" id="PWA51489.1"/>
    </source>
</evidence>
<dbReference type="OrthoDB" id="776947at2759"/>
<name>A0A2U1LR75_ARTAN</name>
<feature type="region of interest" description="Disordered" evidence="9">
    <location>
        <begin position="124"/>
        <end position="168"/>
    </location>
</feature>
<feature type="signal peptide" evidence="10">
    <location>
        <begin position="1"/>
        <end position="23"/>
    </location>
</feature>
<dbReference type="PANTHER" id="PTHR35293">
    <property type="entry name" value="EGG CELL-SECRETED PROTEIN 1.5"/>
    <property type="match status" value="1"/>
</dbReference>
<dbReference type="Pfam" id="PF05617">
    <property type="entry name" value="Prolamin_like"/>
    <property type="match status" value="1"/>
</dbReference>
<evidence type="ECO:0000259" key="11">
    <source>
        <dbReference type="Pfam" id="PF05617"/>
    </source>
</evidence>
<keyword evidence="3" id="KW-0964">Secreted</keyword>
<dbReference type="PANTHER" id="PTHR35293:SF1">
    <property type="entry name" value="EGG CELL-SECRETED PROTEIN 1.5"/>
    <property type="match status" value="1"/>
</dbReference>
<comment type="caution">
    <text evidence="12">The sequence shown here is derived from an EMBL/GenBank/DDBJ whole genome shotgun (WGS) entry which is preliminary data.</text>
</comment>
<comment type="function">
    <text evidence="7">Involved in the regulation of gamete interactions during the double fertilization and to prevent multiple-pollen tube attraction; mediates the redistribution of the gamete fusogen HAP2/GCS1 to the cell surface after secretion upon sperm arrival.</text>
</comment>
<dbReference type="GO" id="GO:0009567">
    <property type="term" value="P:double fertilization forming a zygote and endosperm"/>
    <property type="evidence" value="ECO:0007669"/>
    <property type="project" value="InterPro"/>
</dbReference>
<proteinExistence type="inferred from homology"/>
<dbReference type="GO" id="GO:0005576">
    <property type="term" value="C:extracellular region"/>
    <property type="evidence" value="ECO:0007669"/>
    <property type="project" value="UniProtKB-SubCell"/>
</dbReference>
<comment type="subcellular location">
    <subcellularLocation>
        <location evidence="1">Cytoplasmic vesicle</location>
    </subcellularLocation>
    <subcellularLocation>
        <location evidence="2">Secreted</location>
    </subcellularLocation>
</comment>
<keyword evidence="4 10" id="KW-0732">Signal</keyword>
<gene>
    <name evidence="12" type="ORF">CTI12_AA462930</name>
</gene>
<feature type="domain" description="Prolamin-like" evidence="11">
    <location>
        <begin position="56"/>
        <end position="119"/>
    </location>
</feature>
<sequence>MANTSMIIVLAIIFATMSMLVHPRPLTNTTTSDALTLVERLKLDQGDGEDGGSPGCWETLLELQSCTGEIILFFMNGETYLGPACCSAIEKIERQCWPNLMGSLGFNSQEGDILRGYCDASANDGNEPISTPPPKPFNTTTSPPKPAIRTRPPPRQVNITTSDSVNQD</sequence>
<evidence type="ECO:0000256" key="4">
    <source>
        <dbReference type="ARBA" id="ARBA00022729"/>
    </source>
</evidence>
<comment type="similarity">
    <text evidence="8">Belongs to the plant egg cell-secreted peptide family.</text>
</comment>
<dbReference type="STRING" id="35608.A0A2U1LR75"/>
<evidence type="ECO:0000256" key="9">
    <source>
        <dbReference type="SAM" id="MobiDB-lite"/>
    </source>
</evidence>
<dbReference type="InterPro" id="IPR008502">
    <property type="entry name" value="Prolamin-like"/>
</dbReference>
<feature type="compositionally biased region" description="Pro residues" evidence="9">
    <location>
        <begin position="143"/>
        <end position="155"/>
    </location>
</feature>
<evidence type="ECO:0000256" key="2">
    <source>
        <dbReference type="ARBA" id="ARBA00004613"/>
    </source>
</evidence>
<evidence type="ECO:0000256" key="1">
    <source>
        <dbReference type="ARBA" id="ARBA00004541"/>
    </source>
</evidence>
<dbReference type="GO" id="GO:0080155">
    <property type="term" value="P:regulation of double fertilization forming a zygote and endosperm"/>
    <property type="evidence" value="ECO:0007669"/>
    <property type="project" value="UniProtKB-ARBA"/>
</dbReference>
<evidence type="ECO:0000256" key="10">
    <source>
        <dbReference type="SAM" id="SignalP"/>
    </source>
</evidence>
<feature type="compositionally biased region" description="Polar residues" evidence="9">
    <location>
        <begin position="157"/>
        <end position="168"/>
    </location>
</feature>
<evidence type="ECO:0000256" key="3">
    <source>
        <dbReference type="ARBA" id="ARBA00022525"/>
    </source>
</evidence>
<evidence type="ECO:0000256" key="5">
    <source>
        <dbReference type="ARBA" id="ARBA00023279"/>
    </source>
</evidence>
<keyword evidence="13" id="KW-1185">Reference proteome</keyword>
<accession>A0A2U1LR75</accession>
<evidence type="ECO:0000256" key="7">
    <source>
        <dbReference type="ARBA" id="ARBA00034457"/>
    </source>
</evidence>
<keyword evidence="6" id="KW-0968">Cytoplasmic vesicle</keyword>
<dbReference type="AlphaFoldDB" id="A0A2U1LR75"/>
<keyword evidence="5" id="KW-0278">Fertilization</keyword>
<evidence type="ECO:0000256" key="8">
    <source>
        <dbReference type="ARBA" id="ARBA00034484"/>
    </source>
</evidence>
<feature type="chain" id="PRO_5015445858" evidence="10">
    <location>
        <begin position="24"/>
        <end position="168"/>
    </location>
</feature>
<protein>
    <submittedName>
        <fullName evidence="12">Prolamin-like domain-containing protein</fullName>
    </submittedName>
</protein>
<evidence type="ECO:0000256" key="6">
    <source>
        <dbReference type="ARBA" id="ARBA00023329"/>
    </source>
</evidence>
<dbReference type="GO" id="GO:0031410">
    <property type="term" value="C:cytoplasmic vesicle"/>
    <property type="evidence" value="ECO:0007669"/>
    <property type="project" value="UniProtKB-SubCell"/>
</dbReference>